<accession>A0ABV6IJ86</accession>
<dbReference type="Proteomes" id="UP001589844">
    <property type="component" value="Unassembled WGS sequence"/>
</dbReference>
<evidence type="ECO:0000313" key="2">
    <source>
        <dbReference type="EMBL" id="MFC0351907.1"/>
    </source>
</evidence>
<gene>
    <name evidence="2" type="ORF">ACFFJH_18965</name>
</gene>
<dbReference type="Pfam" id="PF16074">
    <property type="entry name" value="PilW"/>
    <property type="match status" value="1"/>
</dbReference>
<keyword evidence="1" id="KW-0472">Membrane</keyword>
<sequence length="321" mass="34591">MYVQLGTLKRSDGRSLVEVMISLTIGLMIVLALTSLFAVNRQTYRATDDKSRLDDEGRLALNLIAHHVRMAGYGNLLLTIESGVREKSADNLTSVNETYPTLYTDFSNSEGKSVNAIQGCAGGFLDPSSTVSPIPCAAGVGADAFRVSYVVDRDSANTTAGFVPTDCLGAALVIRSTPAEGKKPAGGDKYVVDNRFFVRMNNGVPELYCQGNGNTPEGAPNLVNPPQPVAENVEQMRVVYGIANNDGQTIDRYIPANSVTDWNSVVSLKICLVMRSTNDKVAMEKQTYRDCNDTLVTAVDNRLRGVFSTTISIRSRSTGAT</sequence>
<evidence type="ECO:0000256" key="1">
    <source>
        <dbReference type="SAM" id="Phobius"/>
    </source>
</evidence>
<organism evidence="2 3">
    <name type="scientific">Undibacterium danionis</name>
    <dbReference type="NCBI Taxonomy" id="1812100"/>
    <lineage>
        <taxon>Bacteria</taxon>
        <taxon>Pseudomonadati</taxon>
        <taxon>Pseudomonadota</taxon>
        <taxon>Betaproteobacteria</taxon>
        <taxon>Burkholderiales</taxon>
        <taxon>Oxalobacteraceae</taxon>
        <taxon>Undibacterium</taxon>
    </lineage>
</organism>
<reference evidence="2 3" key="1">
    <citation type="submission" date="2024-09" db="EMBL/GenBank/DDBJ databases">
        <authorList>
            <person name="Sun Q."/>
            <person name="Mori K."/>
        </authorList>
    </citation>
    <scope>NUCLEOTIDE SEQUENCE [LARGE SCALE GENOMIC DNA]</scope>
    <source>
        <strain evidence="2 3">CCM 8677</strain>
    </source>
</reference>
<proteinExistence type="predicted"/>
<name>A0ABV6IJ86_9BURK</name>
<feature type="transmembrane region" description="Helical" evidence="1">
    <location>
        <begin position="20"/>
        <end position="39"/>
    </location>
</feature>
<comment type="caution">
    <text evidence="2">The sequence shown here is derived from an EMBL/GenBank/DDBJ whole genome shotgun (WGS) entry which is preliminary data.</text>
</comment>
<keyword evidence="1" id="KW-0812">Transmembrane</keyword>
<dbReference type="EMBL" id="JBHLXJ010000035">
    <property type="protein sequence ID" value="MFC0351907.1"/>
    <property type="molecule type" value="Genomic_DNA"/>
</dbReference>
<dbReference type="RefSeq" id="WP_390214625.1">
    <property type="nucleotide sequence ID" value="NZ_JBHLXJ010000035.1"/>
</dbReference>
<keyword evidence="3" id="KW-1185">Reference proteome</keyword>
<protein>
    <submittedName>
        <fullName evidence="2">PilW family protein</fullName>
    </submittedName>
</protein>
<keyword evidence="1" id="KW-1133">Transmembrane helix</keyword>
<dbReference type="InterPro" id="IPR032092">
    <property type="entry name" value="PilW"/>
</dbReference>
<evidence type="ECO:0000313" key="3">
    <source>
        <dbReference type="Proteomes" id="UP001589844"/>
    </source>
</evidence>